<dbReference type="Proteomes" id="UP000002866">
    <property type="component" value="Chromosome 3"/>
</dbReference>
<organism evidence="9 10">
    <name type="scientific">Henningerozyma blattae (strain ATCC 34711 / CBS 6284 / DSM 70876 / NBRC 10599 / NRRL Y-10934 / UCD 77-7)</name>
    <name type="common">Yeast</name>
    <name type="synonym">Tetrapisispora blattae</name>
    <dbReference type="NCBI Taxonomy" id="1071380"/>
    <lineage>
        <taxon>Eukaryota</taxon>
        <taxon>Fungi</taxon>
        <taxon>Dikarya</taxon>
        <taxon>Ascomycota</taxon>
        <taxon>Saccharomycotina</taxon>
        <taxon>Saccharomycetes</taxon>
        <taxon>Saccharomycetales</taxon>
        <taxon>Saccharomycetaceae</taxon>
        <taxon>Henningerozyma</taxon>
    </lineage>
</organism>
<dbReference type="KEGG" id="tbl:TBLA_0C02580"/>
<evidence type="ECO:0000256" key="2">
    <source>
        <dbReference type="ARBA" id="ARBA00009814"/>
    </source>
</evidence>
<dbReference type="OMA" id="PDRKCMD"/>
<dbReference type="Gene3D" id="2.40.320.10">
    <property type="entry name" value="Hypothetical Protein Pfu-838710-001"/>
    <property type="match status" value="1"/>
</dbReference>
<name>I2H115_HENB6</name>
<evidence type="ECO:0000313" key="9">
    <source>
        <dbReference type="EMBL" id="CCH60067.1"/>
    </source>
</evidence>
<dbReference type="RefSeq" id="XP_004179586.1">
    <property type="nucleotide sequence ID" value="XM_004179538.1"/>
</dbReference>
<accession>I2H115</accession>
<dbReference type="GO" id="GO:0001113">
    <property type="term" value="P:transcription open complex formation at RNA polymerase II promoter"/>
    <property type="evidence" value="ECO:0007669"/>
    <property type="project" value="EnsemblFungi"/>
</dbReference>
<keyword evidence="8" id="KW-0010">Activator</keyword>
<dbReference type="GO" id="GO:0000979">
    <property type="term" value="F:RNA polymerase II core promoter sequence-specific DNA binding"/>
    <property type="evidence" value="ECO:0007669"/>
    <property type="project" value="EnsemblFungi"/>
</dbReference>
<proteinExistence type="inferred from homology"/>
<dbReference type="FunCoup" id="I2H115">
    <property type="interactions" value="158"/>
</dbReference>
<evidence type="ECO:0000256" key="3">
    <source>
        <dbReference type="ARBA" id="ARBA00019612"/>
    </source>
</evidence>
<dbReference type="GO" id="GO:0006369">
    <property type="term" value="P:termination of RNA polymerase II transcription"/>
    <property type="evidence" value="ECO:0007669"/>
    <property type="project" value="EnsemblFungi"/>
</dbReference>
<dbReference type="InParanoid" id="I2H115"/>
<gene>
    <name evidence="9" type="primary">TBLA0C02580</name>
    <name evidence="8" type="synonym">MED18</name>
    <name evidence="9" type="ORF">TBLA_0C02580</name>
</gene>
<keyword evidence="5 8" id="KW-0804">Transcription</keyword>
<dbReference type="GO" id="GO:0060261">
    <property type="term" value="P:positive regulation of transcription initiation by RNA polymerase II"/>
    <property type="evidence" value="ECO:0007669"/>
    <property type="project" value="EnsemblFungi"/>
</dbReference>
<dbReference type="PANTHER" id="PTHR13321:SF2">
    <property type="entry name" value="MEDIATOR OF RNA POLYMERASE II TRANSCRIPTION SUBUNIT 18"/>
    <property type="match status" value="1"/>
</dbReference>
<dbReference type="eggNOG" id="ENOG502RXWG">
    <property type="taxonomic scope" value="Eukaryota"/>
</dbReference>
<reference evidence="9 10" key="1">
    <citation type="journal article" date="2011" name="Proc. Natl. Acad. Sci. U.S.A.">
        <title>Evolutionary erosion of yeast sex chromosomes by mating-type switching accidents.</title>
        <authorList>
            <person name="Gordon J.L."/>
            <person name="Armisen D."/>
            <person name="Proux-Wera E."/>
            <person name="Oheigeartaigh S.S."/>
            <person name="Byrne K.P."/>
            <person name="Wolfe K.H."/>
        </authorList>
    </citation>
    <scope>NUCLEOTIDE SEQUENCE [LARGE SCALE GENOMIC DNA]</scope>
    <source>
        <strain evidence="10">ATCC 34711 / CBS 6284 / DSM 70876 / NBRC 10599 / NRRL Y-10934 / UCD 77-7</strain>
    </source>
</reference>
<dbReference type="GO" id="GO:0034605">
    <property type="term" value="P:cellular response to heat"/>
    <property type="evidence" value="ECO:0007669"/>
    <property type="project" value="EnsemblFungi"/>
</dbReference>
<dbReference type="GO" id="GO:0070847">
    <property type="term" value="C:core mediator complex"/>
    <property type="evidence" value="ECO:0007669"/>
    <property type="project" value="EnsemblFungi"/>
</dbReference>
<protein>
    <recommendedName>
        <fullName evidence="3 8">Mediator of RNA polymerase II transcription subunit 18</fullName>
    </recommendedName>
    <alternativeName>
        <fullName evidence="7 8">Mediator complex subunit 18</fullName>
    </alternativeName>
</protein>
<dbReference type="EMBL" id="HE806318">
    <property type="protein sequence ID" value="CCH60067.1"/>
    <property type="molecule type" value="Genomic_DNA"/>
</dbReference>
<dbReference type="GO" id="GO:0051123">
    <property type="term" value="P:RNA polymerase II preinitiation complex assembly"/>
    <property type="evidence" value="ECO:0007669"/>
    <property type="project" value="EnsemblFungi"/>
</dbReference>
<dbReference type="Pfam" id="PF09637">
    <property type="entry name" value="Med18"/>
    <property type="match status" value="2"/>
</dbReference>
<comment type="subunit">
    <text evidence="8">Component of the Mediator complex.</text>
</comment>
<keyword evidence="4 8" id="KW-0805">Transcription regulation</keyword>
<evidence type="ECO:0000256" key="7">
    <source>
        <dbReference type="ARBA" id="ARBA00032012"/>
    </source>
</evidence>
<evidence type="ECO:0000256" key="6">
    <source>
        <dbReference type="ARBA" id="ARBA00023242"/>
    </source>
</evidence>
<comment type="subcellular location">
    <subcellularLocation>
        <location evidence="1 8">Nucleus</location>
    </subcellularLocation>
</comment>
<evidence type="ECO:0000256" key="8">
    <source>
        <dbReference type="RuleBase" id="RU364150"/>
    </source>
</evidence>
<evidence type="ECO:0000256" key="4">
    <source>
        <dbReference type="ARBA" id="ARBA00023015"/>
    </source>
</evidence>
<evidence type="ECO:0000256" key="5">
    <source>
        <dbReference type="ARBA" id="ARBA00023163"/>
    </source>
</evidence>
<evidence type="ECO:0000256" key="1">
    <source>
        <dbReference type="ARBA" id="ARBA00004123"/>
    </source>
</evidence>
<keyword evidence="6 8" id="KW-0539">Nucleus</keyword>
<comment type="similarity">
    <text evidence="2 8">Belongs to the Mediator complex subunit 18 family.</text>
</comment>
<dbReference type="GO" id="GO:0003713">
    <property type="term" value="F:transcription coactivator activity"/>
    <property type="evidence" value="ECO:0007669"/>
    <property type="project" value="EnsemblFungi"/>
</dbReference>
<dbReference type="GO" id="GO:0016592">
    <property type="term" value="C:mediator complex"/>
    <property type="evidence" value="ECO:0007669"/>
    <property type="project" value="InterPro"/>
</dbReference>
<evidence type="ECO:0000313" key="10">
    <source>
        <dbReference type="Proteomes" id="UP000002866"/>
    </source>
</evidence>
<dbReference type="AlphaFoldDB" id="I2H115"/>
<keyword evidence="10" id="KW-1185">Reference proteome</keyword>
<dbReference type="InterPro" id="IPR019095">
    <property type="entry name" value="Mediator_Med18"/>
</dbReference>
<comment type="function">
    <text evidence="8">Component of the Mediator complex, a coactivator involved in the regulated transcription of nearly all RNA polymerase II-dependent genes. Mediator functions as a bridge to convey information from gene-specific regulatory proteins to the basal RNA polymerase II transcription machinery. Mediator is recruited to promoters by direct interactions with regulatory proteins and serves as a scaffold for the assembly of a functional preinitiation complex with RNA polymerase II and the general transcription factors.</text>
</comment>
<dbReference type="OrthoDB" id="5348092at2759"/>
<dbReference type="PANTHER" id="PTHR13321">
    <property type="entry name" value="MEDIATOR OF RNA POLYMERASE II TRANSCRIPTION, SUBUNIT 18"/>
    <property type="match status" value="1"/>
</dbReference>
<sequence>MVQQLSLYGTLPDDSYDLFISTMTMMSGSPPVLFANLANIWKPNPDYELEKMNSKNQLVEPNRMKLSKEIPLESFIHQKTESNDIKNYKFDYKTLRDLQEAEQLQIDLASLQNSKRFIDNKDTKQVINIDDKKDNDNADIVMTDAIDSEIIDIEKNDEEENNDPAAPTLNIQDDNADVLMTDLNPIVKIEETNNTSELDEKKNTSLSMKYPKNKSSCSWSLSVSDIPVAGNSRKVSMQSIDESVILGTSGNNSHLPIFLRELGYVPDYSFVTIGVHFFMKYELIIDVHKIWNLKEDNSTSQTTKGMYLIKAFVNVTRSTDIDRINHAEKALLALQRELQGYVELFVPDRKSMDSRVHDNTDRTQSATT</sequence>
<dbReference type="GeneID" id="14495047"/>
<dbReference type="HOGENOM" id="CLU_058255_1_0_1"/>
<dbReference type="STRING" id="1071380.I2H115"/>
<dbReference type="GO" id="GO:0032968">
    <property type="term" value="P:positive regulation of transcription elongation by RNA polymerase II"/>
    <property type="evidence" value="ECO:0007669"/>
    <property type="project" value="EnsemblFungi"/>
</dbReference>